<evidence type="ECO:0000313" key="2">
    <source>
        <dbReference type="Proteomes" id="UP000254258"/>
    </source>
</evidence>
<evidence type="ECO:0000313" key="1">
    <source>
        <dbReference type="EMBL" id="RDS84723.1"/>
    </source>
</evidence>
<sequence length="102" mass="11319">MGLLCLTTLVDAASVHSFTLVNDTRTRVVSFSVALAGSSNWTTIDFHDPLFEYGDAKLVEVQGNGDDCLYDLRTTLSDGRNVRVRKFDACHRHVYRPGPAFP</sequence>
<protein>
    <submittedName>
        <fullName evidence="1">Uncharacterized protein</fullName>
    </submittedName>
</protein>
<dbReference type="EMBL" id="QRBE01000001">
    <property type="protein sequence ID" value="RDS84723.1"/>
    <property type="molecule type" value="Genomic_DNA"/>
</dbReference>
<name>A0A370X8I0_9GAMM</name>
<accession>A0A370X8I0</accession>
<dbReference type="AlphaFoldDB" id="A0A370X8I0"/>
<proteinExistence type="predicted"/>
<comment type="caution">
    <text evidence="1">The sequence shown here is derived from an EMBL/GenBank/DDBJ whole genome shotgun (WGS) entry which is preliminary data.</text>
</comment>
<dbReference type="Proteomes" id="UP000254258">
    <property type="component" value="Unassembled WGS sequence"/>
</dbReference>
<reference evidence="1 2" key="1">
    <citation type="submission" date="2018-07" db="EMBL/GenBank/DDBJ databases">
        <title>Dyella monticola sp. nov. and Dyella psychrodurans sp. nov. isolated from monsoon evergreen broad-leaved forest soil of Dinghu Mountain, China.</title>
        <authorList>
            <person name="Gao Z."/>
            <person name="Qiu L."/>
        </authorList>
    </citation>
    <scope>NUCLEOTIDE SEQUENCE [LARGE SCALE GENOMIC DNA]</scope>
    <source>
        <strain evidence="1 2">4G-K06</strain>
    </source>
</reference>
<organism evidence="1 2">
    <name type="scientific">Dyella monticola</name>
    <dbReference type="NCBI Taxonomy" id="1927958"/>
    <lineage>
        <taxon>Bacteria</taxon>
        <taxon>Pseudomonadati</taxon>
        <taxon>Pseudomonadota</taxon>
        <taxon>Gammaproteobacteria</taxon>
        <taxon>Lysobacterales</taxon>
        <taxon>Rhodanobacteraceae</taxon>
        <taxon>Dyella</taxon>
    </lineage>
</organism>
<gene>
    <name evidence="1" type="ORF">DWU98_01810</name>
</gene>
<keyword evidence="2" id="KW-1185">Reference proteome</keyword>